<name>A0ACC7ND69_9BURK</name>
<dbReference type="Proteomes" id="UP001629235">
    <property type="component" value="Unassembled WGS sequence"/>
</dbReference>
<dbReference type="EMBL" id="JAQQDW010000029">
    <property type="protein sequence ID" value="MFM0104965.1"/>
    <property type="molecule type" value="Genomic_DNA"/>
</dbReference>
<accession>A0ACC7ND69</accession>
<reference evidence="1 2" key="1">
    <citation type="journal article" date="2024" name="Chem. Sci.">
        <title>Discovery of megapolipeptins by genome mining of a Burkholderiales bacteria collection.</title>
        <authorList>
            <person name="Paulo B.S."/>
            <person name="Recchia M.J.J."/>
            <person name="Lee S."/>
            <person name="Fergusson C.H."/>
            <person name="Romanowski S.B."/>
            <person name="Hernandez A."/>
            <person name="Krull N."/>
            <person name="Liu D.Y."/>
            <person name="Cavanagh H."/>
            <person name="Bos A."/>
            <person name="Gray C.A."/>
            <person name="Murphy B.T."/>
            <person name="Linington R.G."/>
            <person name="Eustaquio A.S."/>
        </authorList>
    </citation>
    <scope>NUCLEOTIDE SEQUENCE [LARGE SCALE GENOMIC DNA]</scope>
    <source>
        <strain evidence="1 2">RL18-126-BIB-B</strain>
    </source>
</reference>
<comment type="caution">
    <text evidence="1">The sequence shown here is derived from an EMBL/GenBank/DDBJ whole genome shotgun (WGS) entry which is preliminary data.</text>
</comment>
<keyword evidence="2" id="KW-1185">Reference proteome</keyword>
<sequence>MSAKRESKPKTKTKEITVKAEGKKKTATKATAQASKSATGGGRADHAAWLATAAAPQSRVLNRPVFAQPQPTADPTVFRVPHPSDAAAYKEIDKLNAEHKLFPLPFPAPRGGLEPRLSLVEVMGGNTGAIDRITAAGQLVFHSLGDCGNTKGPATQNEVADKLTADFNETNAAEVPQFALMLGDVVYSFGEGAYYYDQFYEPYRNYPAPILACAGNHDGMVSPEAHAASLAAFLRNFCAESFTATPEAGGLSRTAQIQPGVFFTFEAPFVRVLALYSNTLEDPGVISDPHIGRTQLDFLDAALKRVKAENFTGALLFADHHPPYCAGGHGSSTAMLAQIDAVCEANGVWPHAFLSGHAHNYQRFTRTRNADGTQIPYLVCGNGGHGLIKLAAHGAPAIRAPQILQAASATMDQVVLENYDDSNYGYLRLVVTAAQLRIEYHSASDGLNTKAPNDYVTIGLADRKVAHFVASDMGHPRAAQAIRALMHKSA</sequence>
<organism evidence="1 2">
    <name type="scientific">Paraburkholderia rhynchosiae</name>
    <dbReference type="NCBI Taxonomy" id="487049"/>
    <lineage>
        <taxon>Bacteria</taxon>
        <taxon>Pseudomonadati</taxon>
        <taxon>Pseudomonadota</taxon>
        <taxon>Betaproteobacteria</taxon>
        <taxon>Burkholderiales</taxon>
        <taxon>Burkholderiaceae</taxon>
        <taxon>Paraburkholderia</taxon>
    </lineage>
</organism>
<protein>
    <submittedName>
        <fullName evidence="1">Metallophosphoesterase</fullName>
    </submittedName>
</protein>
<evidence type="ECO:0000313" key="2">
    <source>
        <dbReference type="Proteomes" id="UP001629235"/>
    </source>
</evidence>
<evidence type="ECO:0000313" key="1">
    <source>
        <dbReference type="EMBL" id="MFM0104965.1"/>
    </source>
</evidence>
<gene>
    <name evidence="1" type="ORF">PQR01_16120</name>
</gene>
<proteinExistence type="predicted"/>